<accession>A0AAP8TA17</accession>
<dbReference type="Proteomes" id="UP000235914">
    <property type="component" value="Unassembled WGS sequence"/>
</dbReference>
<protein>
    <submittedName>
        <fullName evidence="1">Uncharacterized protein</fullName>
    </submittedName>
</protein>
<sequence>MNAADNKKLESDVVVFTENASRYETENTMLAALLLTLGVSMKCTSGSVLIGSGARLSAPGGVITWQFEPKSEDGRFRTEEVIKLFGDKNWLTDPENESPLAYVACAFHNYKRLLDFVKSQVPLAVIRKGKRKALVRLDADPYWQGVAEGFLGGRPLI</sequence>
<gene>
    <name evidence="1" type="ORF">CXU09_00620</name>
</gene>
<dbReference type="AlphaFoldDB" id="A0AAP8TA17"/>
<comment type="caution">
    <text evidence="1">The sequence shown here is derived from an EMBL/GenBank/DDBJ whole genome shotgun (WGS) entry which is preliminary data.</text>
</comment>
<dbReference type="EMBL" id="PJKN01000001">
    <property type="protein sequence ID" value="PNC57617.1"/>
    <property type="molecule type" value="Genomic_DNA"/>
</dbReference>
<dbReference type="RefSeq" id="WP_102733884.1">
    <property type="nucleotide sequence ID" value="NZ_CP036293.1"/>
</dbReference>
<proteinExistence type="predicted"/>
<reference evidence="1 2" key="1">
    <citation type="journal article" date="2017" name="BMC Genomics">
        <title>Genome sequencing of 39 Akkermansia muciniphila isolates reveals its population structure, genomic and functional diverisity, and global distribution in mammalian gut microbiotas.</title>
        <authorList>
            <person name="Guo X."/>
            <person name="Li S."/>
            <person name="Zhang J."/>
            <person name="Wu F."/>
            <person name="Li X."/>
            <person name="Wu D."/>
            <person name="Zhang M."/>
            <person name="Ou Z."/>
            <person name="Jie Z."/>
            <person name="Yan Q."/>
            <person name="Li P."/>
            <person name="Yi J."/>
            <person name="Peng Y."/>
        </authorList>
    </citation>
    <scope>NUCLEOTIDE SEQUENCE [LARGE SCALE GENOMIC DNA]</scope>
    <source>
        <strain evidence="1 2">GP43</strain>
    </source>
</reference>
<evidence type="ECO:0000313" key="1">
    <source>
        <dbReference type="EMBL" id="PNC57617.1"/>
    </source>
</evidence>
<evidence type="ECO:0000313" key="2">
    <source>
        <dbReference type="Proteomes" id="UP000235914"/>
    </source>
</evidence>
<name>A0AAP8TA17_9BACT</name>
<organism evidence="1 2">
    <name type="scientific">Akkermansia muciniphila</name>
    <dbReference type="NCBI Taxonomy" id="239935"/>
    <lineage>
        <taxon>Bacteria</taxon>
        <taxon>Pseudomonadati</taxon>
        <taxon>Verrucomicrobiota</taxon>
        <taxon>Verrucomicrobiia</taxon>
        <taxon>Verrucomicrobiales</taxon>
        <taxon>Akkermansiaceae</taxon>
        <taxon>Akkermansia</taxon>
    </lineage>
</organism>